<dbReference type="AlphaFoldDB" id="A0A2W4QST7"/>
<sequence>MSGQLIKSTAMVGTMALISRVLGFIRDMVIARHFGADAATDAFFVAFRIPNFLRRLFAEGSFAQAFVPMLSDYRENTDRAGLKLFLDRASGSLALIVLLASLAGMVAAPLLTLIFAPGFLGQDGQFNLSSSMLRITFPYLFFVTLTAFAGGILNTHGRFAIPAFTPALLNVAMIAAALWLAPHLPVPVTALAWGVLLAGLAQLALQVPALMAAGLLPRPRIGFADPLVRRLLKRMVPAIFGASVTQVNLLVDTLIASFLMSGSVSWLYYSDRLVEFPLGIFGVALGTAILPHLAKSHANKDEAGFSNAMDWGLRWVLLIGLPATVGLMALAEPLMSTLFQYDAFGSRDVVMAGRSLTTYSLGLIGFIAVKILASGFNARHDLRTPVRHGIYSMLANLLLCLVLVFPLARLGFGHAALALSTALAALFNALLLLYKLLTDGIFRPLPGWPVYLARLFACNVGLGFLLVHATADLPWQDWSAHERIMGLMAWIAIGGGAYFASLGICGLRPSHLALGEGS</sequence>
<gene>
    <name evidence="12" type="primary">mviN</name>
    <name evidence="10" type="synonym">murJ</name>
    <name evidence="12" type="ORF">DM484_20895</name>
</gene>
<evidence type="ECO:0000256" key="6">
    <source>
        <dbReference type="ARBA" id="ARBA00022989"/>
    </source>
</evidence>
<name>A0A2W4QST7_9GAMM</name>
<feature type="transmembrane region" description="Helical" evidence="10">
    <location>
        <begin position="136"/>
        <end position="153"/>
    </location>
</feature>
<reference evidence="12 13" key="1">
    <citation type="journal article" date="2018" name="Aquat. Microb. Ecol.">
        <title>Gammaproteobacterial methanotrophs dominate.</title>
        <authorList>
            <person name="Rissanen A.J."/>
            <person name="Saarenheimo J."/>
            <person name="Tiirola M."/>
            <person name="Peura S."/>
            <person name="Aalto S.L."/>
            <person name="Karvinen A."/>
            <person name="Nykanen H."/>
        </authorList>
    </citation>
    <scope>NUCLEOTIDE SEQUENCE [LARGE SCALE GENOMIC DNA]</scope>
    <source>
        <strain evidence="12">AMbin10</strain>
    </source>
</reference>
<feature type="transmembrane region" description="Helical" evidence="10">
    <location>
        <begin position="160"/>
        <end position="181"/>
    </location>
</feature>
<dbReference type="GO" id="GO:0005886">
    <property type="term" value="C:plasma membrane"/>
    <property type="evidence" value="ECO:0007669"/>
    <property type="project" value="UniProtKB-SubCell"/>
</dbReference>
<dbReference type="NCBIfam" id="TIGR01695">
    <property type="entry name" value="murJ_mviN"/>
    <property type="match status" value="1"/>
</dbReference>
<keyword evidence="5 10" id="KW-0573">Peptidoglycan synthesis</keyword>
<evidence type="ECO:0000256" key="10">
    <source>
        <dbReference type="HAMAP-Rule" id="MF_02078"/>
    </source>
</evidence>
<feature type="transmembrane region" description="Helical" evidence="10">
    <location>
        <begin position="93"/>
        <end position="116"/>
    </location>
</feature>
<feature type="transmembrane region" description="Helical" evidence="10">
    <location>
        <begin position="193"/>
        <end position="216"/>
    </location>
</feature>
<dbReference type="EMBL" id="QJPH01000419">
    <property type="protein sequence ID" value="PZN74603.1"/>
    <property type="molecule type" value="Genomic_DNA"/>
</dbReference>
<comment type="subcellular location">
    <subcellularLocation>
        <location evidence="10">Cell inner membrane</location>
        <topology evidence="10">Multi-pass membrane protein</topology>
    </subcellularLocation>
    <subcellularLocation>
        <location evidence="1">Cell membrane</location>
        <topology evidence="1">Multi-pass membrane protein</topology>
    </subcellularLocation>
</comment>
<dbReference type="InterPro" id="IPR051050">
    <property type="entry name" value="Lipid_II_flippase_MurJ/MviN"/>
</dbReference>
<keyword evidence="4 10" id="KW-0133">Cell shape</keyword>
<protein>
    <recommendedName>
        <fullName evidence="10">Probable lipid II flippase MurJ</fullName>
    </recommendedName>
</protein>
<keyword evidence="10 11" id="KW-0961">Cell wall biogenesis/degradation</keyword>
<keyword evidence="10 11" id="KW-0813">Transport</keyword>
<keyword evidence="6 10" id="KW-1133">Transmembrane helix</keyword>
<keyword evidence="10" id="KW-0997">Cell inner membrane</keyword>
<dbReference type="InterPro" id="IPR004268">
    <property type="entry name" value="MurJ"/>
</dbReference>
<dbReference type="UniPathway" id="UPA00219"/>
<feature type="transmembrane region" description="Helical" evidence="10">
    <location>
        <begin position="448"/>
        <end position="467"/>
    </location>
</feature>
<feature type="transmembrane region" description="Helical" evidence="10">
    <location>
        <begin position="276"/>
        <end position="294"/>
    </location>
</feature>
<feature type="transmembrane region" description="Helical" evidence="10">
    <location>
        <begin position="315"/>
        <end position="339"/>
    </location>
</feature>
<feature type="transmembrane region" description="Helical" evidence="10">
    <location>
        <begin position="487"/>
        <end position="507"/>
    </location>
</feature>
<comment type="function">
    <text evidence="8 10 11">Involved in peptidoglycan biosynthesis. Transports lipid-linked peptidoglycan precursors from the inner to the outer leaflet of the cytoplasmic membrane.</text>
</comment>
<feature type="transmembrane region" description="Helical" evidence="10">
    <location>
        <begin position="359"/>
        <end position="378"/>
    </location>
</feature>
<comment type="pathway">
    <text evidence="10">Cell wall biogenesis; peptidoglycan biosynthesis.</text>
</comment>
<evidence type="ECO:0000256" key="4">
    <source>
        <dbReference type="ARBA" id="ARBA00022960"/>
    </source>
</evidence>
<feature type="transmembrane region" description="Helical" evidence="10">
    <location>
        <begin position="414"/>
        <end position="436"/>
    </location>
</feature>
<comment type="caution">
    <text evidence="12">The sequence shown here is derived from an EMBL/GenBank/DDBJ whole genome shotgun (WGS) entry which is preliminary data.</text>
</comment>
<comment type="similarity">
    <text evidence="9 10 11">Belongs to the MurJ/MviN family.</text>
</comment>
<dbReference type="PRINTS" id="PR01806">
    <property type="entry name" value="VIRFACTRMVIN"/>
</dbReference>
<keyword evidence="3 10" id="KW-0812">Transmembrane</keyword>
<keyword evidence="7 10" id="KW-0472">Membrane</keyword>
<evidence type="ECO:0000256" key="2">
    <source>
        <dbReference type="ARBA" id="ARBA00022475"/>
    </source>
</evidence>
<evidence type="ECO:0000256" key="11">
    <source>
        <dbReference type="PIRNR" id="PIRNR002869"/>
    </source>
</evidence>
<dbReference type="Pfam" id="PF03023">
    <property type="entry name" value="MurJ"/>
    <property type="match status" value="1"/>
</dbReference>
<keyword evidence="2 10" id="KW-1003">Cell membrane</keyword>
<dbReference type="HAMAP" id="MF_02078">
    <property type="entry name" value="MurJ_MviN"/>
    <property type="match status" value="1"/>
</dbReference>
<dbReference type="PANTHER" id="PTHR47019">
    <property type="entry name" value="LIPID II FLIPPASE MURJ"/>
    <property type="match status" value="1"/>
</dbReference>
<evidence type="ECO:0000256" key="7">
    <source>
        <dbReference type="ARBA" id="ARBA00023136"/>
    </source>
</evidence>
<organism evidence="12 13">
    <name type="scientific">Candidatus Methylumidiphilus alinenensis</name>
    <dbReference type="NCBI Taxonomy" id="2202197"/>
    <lineage>
        <taxon>Bacteria</taxon>
        <taxon>Pseudomonadati</taxon>
        <taxon>Pseudomonadota</taxon>
        <taxon>Gammaproteobacteria</taxon>
        <taxon>Methylococcales</taxon>
        <taxon>Candidatus Methylumidiphilus</taxon>
    </lineage>
</organism>
<dbReference type="GO" id="GO:0008360">
    <property type="term" value="P:regulation of cell shape"/>
    <property type="evidence" value="ECO:0007669"/>
    <property type="project" value="UniProtKB-UniRule"/>
</dbReference>
<dbReference type="Proteomes" id="UP000249396">
    <property type="component" value="Unassembled WGS sequence"/>
</dbReference>
<evidence type="ECO:0000256" key="3">
    <source>
        <dbReference type="ARBA" id="ARBA00022692"/>
    </source>
</evidence>
<dbReference type="PIRSF" id="PIRSF002869">
    <property type="entry name" value="MviN"/>
    <property type="match status" value="1"/>
</dbReference>
<evidence type="ECO:0000256" key="1">
    <source>
        <dbReference type="ARBA" id="ARBA00004651"/>
    </source>
</evidence>
<evidence type="ECO:0000256" key="9">
    <source>
        <dbReference type="ARBA" id="ARBA00061532"/>
    </source>
</evidence>
<proteinExistence type="inferred from homology"/>
<dbReference type="PANTHER" id="PTHR47019:SF1">
    <property type="entry name" value="LIPID II FLIPPASE MURJ"/>
    <property type="match status" value="1"/>
</dbReference>
<feature type="transmembrane region" description="Helical" evidence="10">
    <location>
        <begin position="390"/>
        <end position="408"/>
    </location>
</feature>
<evidence type="ECO:0000313" key="12">
    <source>
        <dbReference type="EMBL" id="PZN74603.1"/>
    </source>
</evidence>
<dbReference type="GO" id="GO:0034204">
    <property type="term" value="P:lipid translocation"/>
    <property type="evidence" value="ECO:0007669"/>
    <property type="project" value="TreeGrafter"/>
</dbReference>
<dbReference type="GO" id="GO:0015648">
    <property type="term" value="F:lipid-linked peptidoglycan transporter activity"/>
    <property type="evidence" value="ECO:0007669"/>
    <property type="project" value="UniProtKB-UniRule"/>
</dbReference>
<dbReference type="GO" id="GO:0009252">
    <property type="term" value="P:peptidoglycan biosynthetic process"/>
    <property type="evidence" value="ECO:0007669"/>
    <property type="project" value="UniProtKB-UniRule"/>
</dbReference>
<evidence type="ECO:0000256" key="8">
    <source>
        <dbReference type="ARBA" id="ARBA00060041"/>
    </source>
</evidence>
<accession>A0A2W4QST7</accession>
<dbReference type="GO" id="GO:0071555">
    <property type="term" value="P:cell wall organization"/>
    <property type="evidence" value="ECO:0007669"/>
    <property type="project" value="UniProtKB-UniRule"/>
</dbReference>
<feature type="transmembrane region" description="Helical" evidence="10">
    <location>
        <begin position="236"/>
        <end position="256"/>
    </location>
</feature>
<dbReference type="CDD" id="cd13123">
    <property type="entry name" value="MATE_MurJ_like"/>
    <property type="match status" value="1"/>
</dbReference>
<evidence type="ECO:0000256" key="5">
    <source>
        <dbReference type="ARBA" id="ARBA00022984"/>
    </source>
</evidence>
<evidence type="ECO:0000313" key="13">
    <source>
        <dbReference type="Proteomes" id="UP000249396"/>
    </source>
</evidence>